<dbReference type="EMBL" id="CP001655">
    <property type="protein sequence ID" value="ACT06784.1"/>
    <property type="molecule type" value="Genomic_DNA"/>
</dbReference>
<accession>C6CGX2</accession>
<protein>
    <submittedName>
        <fullName evidence="1">Uncharacterized protein</fullName>
    </submittedName>
</protein>
<reference evidence="1 2" key="1">
    <citation type="submission" date="2009-06" db="EMBL/GenBank/DDBJ databases">
        <title>Complete sequence of Dickeya zeae Ech1591.</title>
        <authorList>
            <consortium name="US DOE Joint Genome Institute"/>
            <person name="Lucas S."/>
            <person name="Copeland A."/>
            <person name="Lapidus A."/>
            <person name="Glavina del Rio T."/>
            <person name="Tice H."/>
            <person name="Bruce D."/>
            <person name="Goodwin L."/>
            <person name="Pitluck S."/>
            <person name="Chertkov O."/>
            <person name="Brettin T."/>
            <person name="Detter J.C."/>
            <person name="Han C."/>
            <person name="Larimer F."/>
            <person name="Land M."/>
            <person name="Hauser L."/>
            <person name="Kyrpides N."/>
            <person name="Ovchinnikova G."/>
            <person name="Balakrishnan V."/>
            <person name="Glasner J."/>
            <person name="Perna N.T."/>
        </authorList>
    </citation>
    <scope>NUCLEOTIDE SEQUENCE [LARGE SCALE GENOMIC DNA]</scope>
    <source>
        <strain evidence="1 2">Ech1591</strain>
    </source>
</reference>
<dbReference type="Proteomes" id="UP000002735">
    <property type="component" value="Chromosome"/>
</dbReference>
<proteinExistence type="predicted"/>
<organism evidence="1 2">
    <name type="scientific">Dickeya chrysanthemi (strain Ech1591)</name>
    <name type="common">Dickeya zeae (strain Ech1591)</name>
    <dbReference type="NCBI Taxonomy" id="561229"/>
    <lineage>
        <taxon>Bacteria</taxon>
        <taxon>Pseudomonadati</taxon>
        <taxon>Pseudomonadota</taxon>
        <taxon>Gammaproteobacteria</taxon>
        <taxon>Enterobacterales</taxon>
        <taxon>Pectobacteriaceae</taxon>
        <taxon>Dickeya</taxon>
    </lineage>
</organism>
<dbReference type="KEGG" id="dze:Dd1591_1935"/>
<sequence>MPHIASGQFLLVFHLTQPPYTAHDTGLQARNAPDSP</sequence>
<evidence type="ECO:0000313" key="1">
    <source>
        <dbReference type="EMBL" id="ACT06784.1"/>
    </source>
</evidence>
<evidence type="ECO:0000313" key="2">
    <source>
        <dbReference type="Proteomes" id="UP000002735"/>
    </source>
</evidence>
<gene>
    <name evidence="1" type="ordered locus">Dd1591_1935</name>
</gene>
<dbReference type="HOGENOM" id="CLU_3355851_0_0_6"/>
<name>C6CGX2_DICC1</name>
<dbReference type="AlphaFoldDB" id="C6CGX2"/>